<keyword evidence="2" id="KW-1185">Reference proteome</keyword>
<proteinExistence type="predicted"/>
<gene>
    <name evidence="1" type="ORF">Bhyg_09952</name>
</gene>
<dbReference type="Proteomes" id="UP001151699">
    <property type="component" value="Chromosome X"/>
</dbReference>
<reference evidence="1" key="1">
    <citation type="submission" date="2022-07" db="EMBL/GenBank/DDBJ databases">
        <authorList>
            <person name="Trinca V."/>
            <person name="Uliana J.V.C."/>
            <person name="Torres T.T."/>
            <person name="Ward R.J."/>
            <person name="Monesi N."/>
        </authorList>
    </citation>
    <scope>NUCLEOTIDE SEQUENCE</scope>
    <source>
        <strain evidence="1">HSMRA1968</strain>
        <tissue evidence="1">Whole embryos</tissue>
    </source>
</reference>
<dbReference type="EMBL" id="WJQU01000003">
    <property type="protein sequence ID" value="KAJ6637223.1"/>
    <property type="molecule type" value="Genomic_DNA"/>
</dbReference>
<organism evidence="1 2">
    <name type="scientific">Pseudolycoriella hygida</name>
    <dbReference type="NCBI Taxonomy" id="35572"/>
    <lineage>
        <taxon>Eukaryota</taxon>
        <taxon>Metazoa</taxon>
        <taxon>Ecdysozoa</taxon>
        <taxon>Arthropoda</taxon>
        <taxon>Hexapoda</taxon>
        <taxon>Insecta</taxon>
        <taxon>Pterygota</taxon>
        <taxon>Neoptera</taxon>
        <taxon>Endopterygota</taxon>
        <taxon>Diptera</taxon>
        <taxon>Nematocera</taxon>
        <taxon>Sciaroidea</taxon>
        <taxon>Sciaridae</taxon>
        <taxon>Pseudolycoriella</taxon>
    </lineage>
</organism>
<evidence type="ECO:0000313" key="2">
    <source>
        <dbReference type="Proteomes" id="UP001151699"/>
    </source>
</evidence>
<dbReference type="AlphaFoldDB" id="A0A9Q0MSJ0"/>
<sequence>MELWVFGKGTEFSTQAIHQALFMERAFQNKISKQSVIIQRQVKMHLVRDRLSLGTLYQTRKKLRNKNEMFLTKLHRMICFMFRVIVIQMLRESIFPIRCNRDFYPQFYSKMSFGNTIFPNMLADKRKTFLASVKFGTTTETIRMSFLIAVGNHTLIKPGP</sequence>
<comment type="caution">
    <text evidence="1">The sequence shown here is derived from an EMBL/GenBank/DDBJ whole genome shotgun (WGS) entry which is preliminary data.</text>
</comment>
<accession>A0A9Q0MSJ0</accession>
<evidence type="ECO:0000313" key="1">
    <source>
        <dbReference type="EMBL" id="KAJ6637223.1"/>
    </source>
</evidence>
<protein>
    <submittedName>
        <fullName evidence="1">Uncharacterized protein</fullName>
    </submittedName>
</protein>
<name>A0A9Q0MSJ0_9DIPT</name>